<proteinExistence type="predicted"/>
<evidence type="ECO:0000256" key="1">
    <source>
        <dbReference type="SAM" id="MobiDB-lite"/>
    </source>
</evidence>
<comment type="caution">
    <text evidence="4">The sequence shown here is derived from an EMBL/GenBank/DDBJ whole genome shotgun (WGS) entry which is preliminary data.</text>
</comment>
<keyword evidence="5" id="KW-1185">Reference proteome</keyword>
<evidence type="ECO:0000313" key="4">
    <source>
        <dbReference type="EMBL" id="TWT42441.1"/>
    </source>
</evidence>
<dbReference type="PANTHER" id="PTHR43751">
    <property type="entry name" value="SULFATASE"/>
    <property type="match status" value="1"/>
</dbReference>
<accession>A0A5C5VXK3</accession>
<dbReference type="SUPFAM" id="SSF53649">
    <property type="entry name" value="Alkaline phosphatase-like"/>
    <property type="match status" value="1"/>
</dbReference>
<organism evidence="4 5">
    <name type="scientific">Thalassoglobus neptunius</name>
    <dbReference type="NCBI Taxonomy" id="1938619"/>
    <lineage>
        <taxon>Bacteria</taxon>
        <taxon>Pseudomonadati</taxon>
        <taxon>Planctomycetota</taxon>
        <taxon>Planctomycetia</taxon>
        <taxon>Planctomycetales</taxon>
        <taxon>Planctomycetaceae</taxon>
        <taxon>Thalassoglobus</taxon>
    </lineage>
</organism>
<dbReference type="Proteomes" id="UP000317243">
    <property type="component" value="Unassembled WGS sequence"/>
</dbReference>
<dbReference type="CDD" id="cd16027">
    <property type="entry name" value="SGSH"/>
    <property type="match status" value="1"/>
</dbReference>
<name>A0A5C5VXK3_9PLAN</name>
<dbReference type="EMBL" id="SIHI01000041">
    <property type="protein sequence ID" value="TWT42441.1"/>
    <property type="molecule type" value="Genomic_DNA"/>
</dbReference>
<feature type="region of interest" description="Disordered" evidence="1">
    <location>
        <begin position="502"/>
        <end position="537"/>
    </location>
</feature>
<evidence type="ECO:0000313" key="5">
    <source>
        <dbReference type="Proteomes" id="UP000317243"/>
    </source>
</evidence>
<feature type="domain" description="Sulfatase N-terminal" evidence="3">
    <location>
        <begin position="32"/>
        <end position="339"/>
    </location>
</feature>
<feature type="chain" id="PRO_5022856867" evidence="2">
    <location>
        <begin position="27"/>
        <end position="537"/>
    </location>
</feature>
<dbReference type="Gene3D" id="3.40.720.10">
    <property type="entry name" value="Alkaline Phosphatase, subunit A"/>
    <property type="match status" value="1"/>
</dbReference>
<dbReference type="PANTHER" id="PTHR43751:SF1">
    <property type="entry name" value="SULFATASE ATSG-RELATED"/>
    <property type="match status" value="1"/>
</dbReference>
<sequence precursor="true">MNEKSKSMIKQLFVSALIGLSFAVSAMGNDRPNILFCFSDDWGRYASIYRNSERPGLNDVIDTPALDAIGRSGVVFNNAFVSAPSCTPSRAAVATGMPFFRCGTNAFLRCREYGKASDPYKSLPGFSELLVKNGYHVMHWGKTTNKHAGRRDLTHKDPICHFSQAVSAAPDQEARKKEIFSFVRSNFSRFLDENKDDKPFLYWFGPHNSHRPWTRGSGKAIWGLEPDSLKGKVPTFLPDVHDVREDLADYLGEALAWDGMINELIEELKTRGELDNTLVIVSGDHGMPGMPRGKCNLHDFGSMVSLLVSWPKRVQPGRHVDDFVSLADIAPTVLEAADVERPDHMLAKSLIPLLTSKSNGVIDSTRDHVIIGRERHVGEARRDRTPYPSRAIRTSNYLLVRNFKPDRMPMGDVYDSDATSEQLLQNHYLAYPDMDASPTKTFLMTNRNSYSKHFDIAFAVRPEFELYDLKSDPDQVKNVAADPDYAMVLRELTDRMMNELRETGDPRVSGDGSTFDRKPFVDPTFVPPPKKKNALKF</sequence>
<dbReference type="InterPro" id="IPR052701">
    <property type="entry name" value="GAG_Ulvan_Degrading_Sulfatases"/>
</dbReference>
<dbReference type="GO" id="GO:0047753">
    <property type="term" value="F:choline-sulfatase activity"/>
    <property type="evidence" value="ECO:0007669"/>
    <property type="project" value="UniProtKB-EC"/>
</dbReference>
<feature type="signal peptide" evidence="2">
    <location>
        <begin position="1"/>
        <end position="26"/>
    </location>
</feature>
<keyword evidence="2" id="KW-0732">Signal</keyword>
<gene>
    <name evidence="4" type="primary">betC_23</name>
    <name evidence="4" type="ORF">KOR42_47330</name>
</gene>
<dbReference type="EC" id="3.1.6.6" evidence="4"/>
<reference evidence="4 5" key="1">
    <citation type="submission" date="2019-02" db="EMBL/GenBank/DDBJ databases">
        <title>Deep-cultivation of Planctomycetes and their phenomic and genomic characterization uncovers novel biology.</title>
        <authorList>
            <person name="Wiegand S."/>
            <person name="Jogler M."/>
            <person name="Boedeker C."/>
            <person name="Pinto D."/>
            <person name="Vollmers J."/>
            <person name="Rivas-Marin E."/>
            <person name="Kohn T."/>
            <person name="Peeters S.H."/>
            <person name="Heuer A."/>
            <person name="Rast P."/>
            <person name="Oberbeckmann S."/>
            <person name="Bunk B."/>
            <person name="Jeske O."/>
            <person name="Meyerdierks A."/>
            <person name="Storesund J.E."/>
            <person name="Kallscheuer N."/>
            <person name="Luecker S."/>
            <person name="Lage O.M."/>
            <person name="Pohl T."/>
            <person name="Merkel B.J."/>
            <person name="Hornburger P."/>
            <person name="Mueller R.-W."/>
            <person name="Bruemmer F."/>
            <person name="Labrenz M."/>
            <person name="Spormann A.M."/>
            <person name="Op Den Camp H."/>
            <person name="Overmann J."/>
            <person name="Amann R."/>
            <person name="Jetten M.S.M."/>
            <person name="Mascher T."/>
            <person name="Medema M.H."/>
            <person name="Devos D.P."/>
            <person name="Kaster A.-K."/>
            <person name="Ovreas L."/>
            <person name="Rohde M."/>
            <person name="Galperin M.Y."/>
            <person name="Jogler C."/>
        </authorList>
    </citation>
    <scope>NUCLEOTIDE SEQUENCE [LARGE SCALE GENOMIC DNA]</scope>
    <source>
        <strain evidence="4 5">KOR42</strain>
    </source>
</reference>
<dbReference type="OrthoDB" id="9762324at2"/>
<protein>
    <submittedName>
        <fullName evidence="4">Choline-sulfatase</fullName>
        <ecNumber evidence="4">3.1.6.6</ecNumber>
    </submittedName>
</protein>
<dbReference type="Pfam" id="PF00884">
    <property type="entry name" value="Sulfatase"/>
    <property type="match status" value="1"/>
</dbReference>
<dbReference type="AlphaFoldDB" id="A0A5C5VXK3"/>
<keyword evidence="4" id="KW-0378">Hydrolase</keyword>
<dbReference type="InterPro" id="IPR017850">
    <property type="entry name" value="Alkaline_phosphatase_core_sf"/>
</dbReference>
<evidence type="ECO:0000259" key="3">
    <source>
        <dbReference type="Pfam" id="PF00884"/>
    </source>
</evidence>
<dbReference type="InterPro" id="IPR000917">
    <property type="entry name" value="Sulfatase_N"/>
</dbReference>
<evidence type="ECO:0000256" key="2">
    <source>
        <dbReference type="SAM" id="SignalP"/>
    </source>
</evidence>